<name>A0ACC2TVP8_9FUNG</name>
<organism evidence="1 2">
    <name type="scientific">Entomophthora muscae</name>
    <dbReference type="NCBI Taxonomy" id="34485"/>
    <lineage>
        <taxon>Eukaryota</taxon>
        <taxon>Fungi</taxon>
        <taxon>Fungi incertae sedis</taxon>
        <taxon>Zoopagomycota</taxon>
        <taxon>Entomophthoromycotina</taxon>
        <taxon>Entomophthoromycetes</taxon>
        <taxon>Entomophthorales</taxon>
        <taxon>Entomophthoraceae</taxon>
        <taxon>Entomophthora</taxon>
    </lineage>
</organism>
<sequence length="127" mass="13594">MVLTTGALSLSLMPYANTFVCLACPMSSKCTLPTIAGTPIEEDITDIPTISKVIKIATRPQISPLSLEAPSHEQIQYAAFNLVRGLSLTAGSPPGVALTDALPELLIMLFDNRYALQYMSDLHSLGD</sequence>
<protein>
    <submittedName>
        <fullName evidence="1">Uncharacterized protein</fullName>
    </submittedName>
</protein>
<proteinExistence type="predicted"/>
<dbReference type="Proteomes" id="UP001165960">
    <property type="component" value="Unassembled WGS sequence"/>
</dbReference>
<keyword evidence="2" id="KW-1185">Reference proteome</keyword>
<dbReference type="EMBL" id="QTSX02002135">
    <property type="protein sequence ID" value="KAJ9078833.1"/>
    <property type="molecule type" value="Genomic_DNA"/>
</dbReference>
<comment type="caution">
    <text evidence="1">The sequence shown here is derived from an EMBL/GenBank/DDBJ whole genome shotgun (WGS) entry which is preliminary data.</text>
</comment>
<gene>
    <name evidence="1" type="ORF">DSO57_1002465</name>
</gene>
<evidence type="ECO:0000313" key="1">
    <source>
        <dbReference type="EMBL" id="KAJ9078833.1"/>
    </source>
</evidence>
<reference evidence="1" key="1">
    <citation type="submission" date="2022-04" db="EMBL/GenBank/DDBJ databases">
        <title>Genome of the entomopathogenic fungus Entomophthora muscae.</title>
        <authorList>
            <person name="Elya C."/>
            <person name="Lovett B.R."/>
            <person name="Lee E."/>
            <person name="Macias A.M."/>
            <person name="Hajek A.E."/>
            <person name="De Bivort B.L."/>
            <person name="Kasson M.T."/>
            <person name="De Fine Licht H.H."/>
            <person name="Stajich J.E."/>
        </authorList>
    </citation>
    <scope>NUCLEOTIDE SEQUENCE</scope>
    <source>
        <strain evidence="1">Berkeley</strain>
    </source>
</reference>
<accession>A0ACC2TVP8</accession>
<evidence type="ECO:0000313" key="2">
    <source>
        <dbReference type="Proteomes" id="UP001165960"/>
    </source>
</evidence>